<dbReference type="CDD" id="cd04276">
    <property type="entry name" value="ZnMc_MMP_like_2"/>
    <property type="match status" value="1"/>
</dbReference>
<keyword evidence="6" id="KW-1185">Reference proteome</keyword>
<feature type="domain" description="EcxA zinc-binding" evidence="2">
    <location>
        <begin position="458"/>
        <end position="762"/>
    </location>
</feature>
<feature type="domain" description="DUF5118" evidence="4">
    <location>
        <begin position="60"/>
        <end position="110"/>
    </location>
</feature>
<keyword evidence="5" id="KW-0378">Hydrolase</keyword>
<keyword evidence="5" id="KW-0482">Metalloprotease</keyword>
<dbReference type="GO" id="GO:0008237">
    <property type="term" value="F:metallopeptidase activity"/>
    <property type="evidence" value="ECO:0007669"/>
    <property type="project" value="UniProtKB-KW"/>
</dbReference>
<keyword evidence="5" id="KW-0645">Protease</keyword>
<evidence type="ECO:0000313" key="5">
    <source>
        <dbReference type="EMBL" id="KAA6440111.1"/>
    </source>
</evidence>
<protein>
    <submittedName>
        <fullName evidence="5">Zinc-dependent metalloprotease</fullName>
    </submittedName>
</protein>
<reference evidence="5 6" key="1">
    <citation type="submission" date="2019-05" db="EMBL/GenBank/DDBJ databases">
        <authorList>
            <person name="Qu J.-H."/>
        </authorList>
    </citation>
    <scope>NUCLEOTIDE SEQUENCE [LARGE SCALE GENOMIC DNA]</scope>
    <source>
        <strain evidence="5 6">NS28</strain>
    </source>
</reference>
<dbReference type="PANTHER" id="PTHR38478">
    <property type="entry name" value="PEPTIDASE M1A AND M12B"/>
    <property type="match status" value="1"/>
</dbReference>
<evidence type="ECO:0000256" key="1">
    <source>
        <dbReference type="SAM" id="SignalP"/>
    </source>
</evidence>
<dbReference type="Pfam" id="PF17148">
    <property type="entry name" value="DUF5117"/>
    <property type="match status" value="1"/>
</dbReference>
<keyword evidence="1" id="KW-0732">Signal</keyword>
<dbReference type="GO" id="GO:0006508">
    <property type="term" value="P:proteolysis"/>
    <property type="evidence" value="ECO:0007669"/>
    <property type="project" value="UniProtKB-KW"/>
</dbReference>
<proteinExistence type="predicted"/>
<dbReference type="InterPro" id="IPR033428">
    <property type="entry name" value="DUF5118"/>
</dbReference>
<evidence type="ECO:0000259" key="3">
    <source>
        <dbReference type="Pfam" id="PF17148"/>
    </source>
</evidence>
<dbReference type="AlphaFoldDB" id="A0A5M8QXK2"/>
<feature type="domain" description="DUF5117" evidence="3">
    <location>
        <begin position="119"/>
        <end position="324"/>
    </location>
</feature>
<accession>A0A5M8QXK2</accession>
<dbReference type="InterPro" id="IPR032534">
    <property type="entry name" value="EcxA_zinc-bd"/>
</dbReference>
<feature type="chain" id="PRO_5024328721" evidence="1">
    <location>
        <begin position="23"/>
        <end position="861"/>
    </location>
</feature>
<gene>
    <name evidence="5" type="ORF">FEM33_05755</name>
</gene>
<evidence type="ECO:0000259" key="2">
    <source>
        <dbReference type="Pfam" id="PF16313"/>
    </source>
</evidence>
<organism evidence="5 6">
    <name type="scientific">Dyadobacter flavalbus</name>
    <dbReference type="NCBI Taxonomy" id="2579942"/>
    <lineage>
        <taxon>Bacteria</taxon>
        <taxon>Pseudomonadati</taxon>
        <taxon>Bacteroidota</taxon>
        <taxon>Cytophagia</taxon>
        <taxon>Cytophagales</taxon>
        <taxon>Spirosomataceae</taxon>
        <taxon>Dyadobacter</taxon>
    </lineage>
</organism>
<dbReference type="InterPro" id="IPR033413">
    <property type="entry name" value="DUF5117"/>
</dbReference>
<name>A0A5M8QXK2_9BACT</name>
<dbReference type="Proteomes" id="UP000323994">
    <property type="component" value="Unassembled WGS sequence"/>
</dbReference>
<dbReference type="Pfam" id="PF16313">
    <property type="entry name" value="DUF4953"/>
    <property type="match status" value="1"/>
</dbReference>
<comment type="caution">
    <text evidence="5">The sequence shown here is derived from an EMBL/GenBank/DDBJ whole genome shotgun (WGS) entry which is preliminary data.</text>
</comment>
<dbReference type="OrthoDB" id="9776599at2"/>
<dbReference type="Pfam" id="PF17162">
    <property type="entry name" value="DUF5118"/>
    <property type="match status" value="1"/>
</dbReference>
<evidence type="ECO:0000313" key="6">
    <source>
        <dbReference type="Proteomes" id="UP000323994"/>
    </source>
</evidence>
<dbReference type="SUPFAM" id="SSF55486">
    <property type="entry name" value="Metalloproteases ('zincins'), catalytic domain"/>
    <property type="match status" value="1"/>
</dbReference>
<dbReference type="InterPro" id="IPR034032">
    <property type="entry name" value="Zn_MMP-like_bac"/>
</dbReference>
<sequence length="861" mass="98037">MRFVRYLLLAGLVLAYFNNAYAQKKKDKNEKQEDVKIDKAVEAVATAVKDKLKDDRRKSPKAFKDLIDTTIAVSQKGMISVHKMDEKWYFEIPDSLLGRDIMAVTRYSKTAAGGGIFGGEEVNRQMIRWEKGMDNNLLLRSVTITVASPDSTKPIFQAVKNSNSDPIIGVFEVRAVRKEPGAKSSVVEVTDFFNSDNQVFSLSSVSKQLLKLTSFKKEASYIEKICSYPINTEIRTVKTFSVTPQLLTSSPIPSIGQYLPSGLDAGVITLEMNTSMILLPKHPMRKRTFDSRVGYFANQYAIFGEESQRSDIETFAVRWRLEPKNEEDEERQRSGELIEPKKPIVYYIDPATPKKWRKYLKAGVDDWQVAFEAAGWKNAIRAEYWPENDTTMSLEDARYSVIRYFAADIQNAYGPNVHDPRSGEILESHIGWYHNVMRLLRNWYIIQAGAVDPKARKKKFDDELMGQLVRFVSSHEIGHTLGLRHNMGASSATPVEKLRDKEWIELHGHTASIMDYARFNYVAQPEDSITNLFPRIGDYDKWAIKWGYSSISDCSGASGEKARLNAMTIEAYKDPRLHFGTEISPYDPRYQTEDLSDNAMKASEYGIRNLKRILPNLIEWSKEDGESYKELDEIYSNVVAQYRRYLGHVIKNVGGIYDNPVTYDMEGSTFETVPKAIQKEAIEFLNTQLFKTPSWLLDQNILSKIKPETGVESVKALQEYTLTSLFAGDRAVRLMETGLTSKYYTLDDLFTDLESGIWSEAKTGKSIDLYRRNLQKVYTEKLIDLLKPGRANVLSVPVGITYGYSTRVVELDKTDLPSVARAHLESLKATLQLSVTKTSDKITKYHMQDVLQRIKFALDPK</sequence>
<dbReference type="EMBL" id="VBSN01000027">
    <property type="protein sequence ID" value="KAA6440111.1"/>
    <property type="molecule type" value="Genomic_DNA"/>
</dbReference>
<dbReference type="RefSeq" id="WP_139011140.1">
    <property type="nucleotide sequence ID" value="NZ_VBSN01000027.1"/>
</dbReference>
<evidence type="ECO:0000259" key="4">
    <source>
        <dbReference type="Pfam" id="PF17162"/>
    </source>
</evidence>
<dbReference type="PANTHER" id="PTHR38478:SF1">
    <property type="entry name" value="ZINC DEPENDENT METALLOPROTEASE DOMAIN LIPOPROTEIN"/>
    <property type="match status" value="1"/>
</dbReference>
<feature type="signal peptide" evidence="1">
    <location>
        <begin position="1"/>
        <end position="22"/>
    </location>
</feature>